<dbReference type="EMBL" id="OC915384">
    <property type="protein sequence ID" value="CAD7640200.1"/>
    <property type="molecule type" value="Genomic_DNA"/>
</dbReference>
<gene>
    <name evidence="2" type="ORF">ONB1V03_LOCUS2436</name>
</gene>
<proteinExistence type="predicted"/>
<organism evidence="2">
    <name type="scientific">Oppiella nova</name>
    <dbReference type="NCBI Taxonomy" id="334625"/>
    <lineage>
        <taxon>Eukaryota</taxon>
        <taxon>Metazoa</taxon>
        <taxon>Ecdysozoa</taxon>
        <taxon>Arthropoda</taxon>
        <taxon>Chelicerata</taxon>
        <taxon>Arachnida</taxon>
        <taxon>Acari</taxon>
        <taxon>Acariformes</taxon>
        <taxon>Sarcoptiformes</taxon>
        <taxon>Oribatida</taxon>
        <taxon>Brachypylina</taxon>
        <taxon>Oppioidea</taxon>
        <taxon>Oppiidae</taxon>
        <taxon>Oppiella</taxon>
    </lineage>
</organism>
<evidence type="ECO:0000313" key="3">
    <source>
        <dbReference type="Proteomes" id="UP000728032"/>
    </source>
</evidence>
<evidence type="ECO:0000256" key="1">
    <source>
        <dbReference type="SAM" id="SignalP"/>
    </source>
</evidence>
<keyword evidence="3" id="KW-1185">Reference proteome</keyword>
<accession>A0A7R9LEH3</accession>
<dbReference type="Proteomes" id="UP000728032">
    <property type="component" value="Unassembled WGS sequence"/>
</dbReference>
<feature type="signal peptide" evidence="1">
    <location>
        <begin position="1"/>
        <end position="23"/>
    </location>
</feature>
<dbReference type="OrthoDB" id="6502162at2759"/>
<dbReference type="EMBL" id="CAJPVJ010000559">
    <property type="protein sequence ID" value="CAG2162848.1"/>
    <property type="molecule type" value="Genomic_DNA"/>
</dbReference>
<dbReference type="AlphaFoldDB" id="A0A7R9LEH3"/>
<sequence length="241" mass="27245">MDKIYFAFILLFYMVALIYPSDAVRAPEGKKLAKAVQSTDNTRAMSTILNNPSKLQCGNQSDSILDFALHKLLNQKFPTNARQLRQFCNQAQRIIEFVDVFLKQCLNEFTKKIVSFVFFPIKREFKTVCKSGKPGPKARELMVASNCGNHARPGLRKCYNVFVDQELGMQQVIQKQRIPMRIQSITSVFHIGGRGGKASDRCVKVINNIPEINMTDTDRPMSFISPLITIFGDLGDDDITV</sequence>
<feature type="chain" id="PRO_5036403485" evidence="1">
    <location>
        <begin position="24"/>
        <end position="241"/>
    </location>
</feature>
<name>A0A7R9LEH3_9ACAR</name>
<protein>
    <submittedName>
        <fullName evidence="2">Uncharacterized protein</fullName>
    </submittedName>
</protein>
<reference evidence="2" key="1">
    <citation type="submission" date="2020-11" db="EMBL/GenBank/DDBJ databases">
        <authorList>
            <person name="Tran Van P."/>
        </authorList>
    </citation>
    <scope>NUCLEOTIDE SEQUENCE</scope>
</reference>
<keyword evidence="1" id="KW-0732">Signal</keyword>
<evidence type="ECO:0000313" key="2">
    <source>
        <dbReference type="EMBL" id="CAD7640200.1"/>
    </source>
</evidence>